<dbReference type="EMBL" id="JACRSR010000001">
    <property type="protein sequence ID" value="MBC8530452.1"/>
    <property type="molecule type" value="Genomic_DNA"/>
</dbReference>
<proteinExistence type="predicted"/>
<name>A0A926D2S2_9FIRM</name>
<sequence length="117" mass="12818">MRRWPSCWCAAAVYGLHLEYGTGGEGIGGQMVALSPAMDRAVPKGEKLVFRLTPEDFPDGGDLSRFHMELYVVLAEQTEAPAGRLDFSAEYGGVYEYVLTGGEEGFALEQPQRKGEQ</sequence>
<gene>
    <name evidence="1" type="ORF">H8696_01150</name>
</gene>
<evidence type="ECO:0000313" key="2">
    <source>
        <dbReference type="Proteomes" id="UP000623172"/>
    </source>
</evidence>
<dbReference type="Proteomes" id="UP000623172">
    <property type="component" value="Unassembled WGS sequence"/>
</dbReference>
<keyword evidence="2" id="KW-1185">Reference proteome</keyword>
<organism evidence="1 2">
    <name type="scientific">Gehongia tenuis</name>
    <dbReference type="NCBI Taxonomy" id="2763655"/>
    <lineage>
        <taxon>Bacteria</taxon>
        <taxon>Bacillati</taxon>
        <taxon>Bacillota</taxon>
        <taxon>Clostridia</taxon>
        <taxon>Christensenellales</taxon>
        <taxon>Christensenellaceae</taxon>
        <taxon>Gehongia</taxon>
    </lineage>
</organism>
<dbReference type="AlphaFoldDB" id="A0A926D2S2"/>
<protein>
    <submittedName>
        <fullName evidence="1">Uncharacterized protein</fullName>
    </submittedName>
</protein>
<evidence type="ECO:0000313" key="1">
    <source>
        <dbReference type="EMBL" id="MBC8530452.1"/>
    </source>
</evidence>
<accession>A0A926D2S2</accession>
<reference evidence="1" key="1">
    <citation type="submission" date="2020-08" db="EMBL/GenBank/DDBJ databases">
        <title>Genome public.</title>
        <authorList>
            <person name="Liu C."/>
            <person name="Sun Q."/>
        </authorList>
    </citation>
    <scope>NUCLEOTIDE SEQUENCE</scope>
    <source>
        <strain evidence="1">NSJ-53</strain>
    </source>
</reference>
<dbReference type="RefSeq" id="WP_249314397.1">
    <property type="nucleotide sequence ID" value="NZ_JACRSR010000001.1"/>
</dbReference>
<comment type="caution">
    <text evidence="1">The sequence shown here is derived from an EMBL/GenBank/DDBJ whole genome shotgun (WGS) entry which is preliminary data.</text>
</comment>